<keyword evidence="2" id="KW-1185">Reference proteome</keyword>
<proteinExistence type="predicted"/>
<organism evidence="1 2">
    <name type="scientific">Melastoma candidum</name>
    <dbReference type="NCBI Taxonomy" id="119954"/>
    <lineage>
        <taxon>Eukaryota</taxon>
        <taxon>Viridiplantae</taxon>
        <taxon>Streptophyta</taxon>
        <taxon>Embryophyta</taxon>
        <taxon>Tracheophyta</taxon>
        <taxon>Spermatophyta</taxon>
        <taxon>Magnoliopsida</taxon>
        <taxon>eudicotyledons</taxon>
        <taxon>Gunneridae</taxon>
        <taxon>Pentapetalae</taxon>
        <taxon>rosids</taxon>
        <taxon>malvids</taxon>
        <taxon>Myrtales</taxon>
        <taxon>Melastomataceae</taxon>
        <taxon>Melastomatoideae</taxon>
        <taxon>Melastomateae</taxon>
        <taxon>Melastoma</taxon>
    </lineage>
</organism>
<reference evidence="2" key="1">
    <citation type="journal article" date="2023" name="Front. Plant Sci.">
        <title>Chromosomal-level genome assembly of Melastoma candidum provides insights into trichome evolution.</title>
        <authorList>
            <person name="Zhong Y."/>
            <person name="Wu W."/>
            <person name="Sun C."/>
            <person name="Zou P."/>
            <person name="Liu Y."/>
            <person name="Dai S."/>
            <person name="Zhou R."/>
        </authorList>
    </citation>
    <scope>NUCLEOTIDE SEQUENCE [LARGE SCALE GENOMIC DNA]</scope>
</reference>
<name>A0ACB9R850_9MYRT</name>
<protein>
    <submittedName>
        <fullName evidence="1">Uncharacterized protein</fullName>
    </submittedName>
</protein>
<evidence type="ECO:0000313" key="2">
    <source>
        <dbReference type="Proteomes" id="UP001057402"/>
    </source>
</evidence>
<sequence>MAGVVGHAVAIACVALILQLAVPGSATVYTVGDTSGWAMGVDYTTWTSDKSFVVGDSLAFNYGGGHTVDEVSKSDYSSCTVGNAITTDSSGSTTIPLKTEGVHYFICGAMGHCGSGMKLAVTVKSSSSSSSGSTTPSTTPTGNRHECLANFRHNHHHPNNFDANNHDHIVIQAGVRLGGKDGVLCHSGGDGGHGGWGVVPVVIRGDNMVMVVLKKRVIYYAYGGGGGGGLASVEAVHSESFWYLICL</sequence>
<comment type="caution">
    <text evidence="1">The sequence shown here is derived from an EMBL/GenBank/DDBJ whole genome shotgun (WGS) entry which is preliminary data.</text>
</comment>
<gene>
    <name evidence="1" type="ORF">MLD38_012995</name>
</gene>
<dbReference type="EMBL" id="CM042883">
    <property type="protein sequence ID" value="KAI4375085.1"/>
    <property type="molecule type" value="Genomic_DNA"/>
</dbReference>
<accession>A0ACB9R850</accession>
<evidence type="ECO:0000313" key="1">
    <source>
        <dbReference type="EMBL" id="KAI4375085.1"/>
    </source>
</evidence>
<dbReference type="Proteomes" id="UP001057402">
    <property type="component" value="Chromosome 4"/>
</dbReference>